<dbReference type="GO" id="GO:0008270">
    <property type="term" value="F:zinc ion binding"/>
    <property type="evidence" value="ECO:0007669"/>
    <property type="project" value="UniProtKB-KW"/>
</dbReference>
<feature type="domain" description="RING-type" evidence="7">
    <location>
        <begin position="12"/>
        <end position="59"/>
    </location>
</feature>
<dbReference type="InterPro" id="IPR000315">
    <property type="entry name" value="Znf_B-box"/>
</dbReference>
<dbReference type="AlphaFoldDB" id="A0A8M1KA00"/>
<feature type="coiled-coil region" evidence="5">
    <location>
        <begin position="233"/>
        <end position="314"/>
    </location>
</feature>
<evidence type="ECO:0000256" key="2">
    <source>
        <dbReference type="ARBA" id="ARBA00022771"/>
    </source>
</evidence>
<evidence type="ECO:0000259" key="8">
    <source>
        <dbReference type="PROSITE" id="PS50119"/>
    </source>
</evidence>
<name>A0A8M1KA00_CLUHA</name>
<protein>
    <submittedName>
        <fullName evidence="10">E3 ubiquitin-protein ligase TRIM47</fullName>
    </submittedName>
</protein>
<dbReference type="InterPro" id="IPR017907">
    <property type="entry name" value="Znf_RING_CS"/>
</dbReference>
<evidence type="ECO:0000256" key="1">
    <source>
        <dbReference type="ARBA" id="ARBA00022723"/>
    </source>
</evidence>
<dbReference type="SMART" id="SM00336">
    <property type="entry name" value="BBOX"/>
    <property type="match status" value="2"/>
</dbReference>
<dbReference type="Pfam" id="PF15227">
    <property type="entry name" value="zf-C3HC4_4"/>
    <property type="match status" value="1"/>
</dbReference>
<dbReference type="PROSITE" id="PS00518">
    <property type="entry name" value="ZF_RING_1"/>
    <property type="match status" value="1"/>
</dbReference>
<dbReference type="PANTHER" id="PTHR25465">
    <property type="entry name" value="B-BOX DOMAIN CONTAINING"/>
    <property type="match status" value="1"/>
</dbReference>
<dbReference type="RefSeq" id="XP_042558804.1">
    <property type="nucleotide sequence ID" value="XM_042702870.1"/>
</dbReference>
<accession>A0A8M1KA00</accession>
<dbReference type="InterPro" id="IPR051051">
    <property type="entry name" value="E3_ubiq-ligase_TRIM/RNF"/>
</dbReference>
<dbReference type="Proteomes" id="UP000515152">
    <property type="component" value="Chromosome 21"/>
</dbReference>
<dbReference type="Pfam" id="PF00643">
    <property type="entry name" value="zf-B_box"/>
    <property type="match status" value="1"/>
</dbReference>
<dbReference type="OrthoDB" id="6270329at2759"/>
<keyword evidence="5" id="KW-0175">Coiled coil</keyword>
<evidence type="ECO:0000313" key="10">
    <source>
        <dbReference type="RefSeq" id="XP_042558804.1"/>
    </source>
</evidence>
<dbReference type="InterPro" id="IPR001841">
    <property type="entry name" value="Znf_RING"/>
</dbReference>
<feature type="region of interest" description="Disordered" evidence="6">
    <location>
        <begin position="394"/>
        <end position="429"/>
    </location>
</feature>
<evidence type="ECO:0000259" key="7">
    <source>
        <dbReference type="PROSITE" id="PS50089"/>
    </source>
</evidence>
<dbReference type="PROSITE" id="PS50119">
    <property type="entry name" value="ZF_BBOX"/>
    <property type="match status" value="1"/>
</dbReference>
<keyword evidence="2 4" id="KW-0863">Zinc-finger</keyword>
<feature type="domain" description="B box-type" evidence="8">
    <location>
        <begin position="174"/>
        <end position="214"/>
    </location>
</feature>
<evidence type="ECO:0000256" key="4">
    <source>
        <dbReference type="PROSITE-ProRule" id="PRU00024"/>
    </source>
</evidence>
<dbReference type="InterPro" id="IPR058030">
    <property type="entry name" value="TRIM8/14/16/25/29/45/65_CC"/>
</dbReference>
<dbReference type="SMART" id="SM00184">
    <property type="entry name" value="RING"/>
    <property type="match status" value="1"/>
</dbReference>
<evidence type="ECO:0000313" key="9">
    <source>
        <dbReference type="Proteomes" id="UP000515152"/>
    </source>
</evidence>
<evidence type="ECO:0000256" key="6">
    <source>
        <dbReference type="SAM" id="MobiDB-lite"/>
    </source>
</evidence>
<gene>
    <name evidence="10" type="primary">trim25l</name>
</gene>
<feature type="compositionally biased region" description="Basic and acidic residues" evidence="6">
    <location>
        <begin position="412"/>
        <end position="429"/>
    </location>
</feature>
<dbReference type="PANTHER" id="PTHR25465:SF12">
    <property type="entry name" value="E3 UBIQUITIN_ISG15 LIGASE TRIM25 ISOFORM X1"/>
    <property type="match status" value="1"/>
</dbReference>
<evidence type="ECO:0000256" key="3">
    <source>
        <dbReference type="ARBA" id="ARBA00022833"/>
    </source>
</evidence>
<proteinExistence type="predicted"/>
<organism evidence="9 10">
    <name type="scientific">Clupea harengus</name>
    <name type="common">Atlantic herring</name>
    <dbReference type="NCBI Taxonomy" id="7950"/>
    <lineage>
        <taxon>Eukaryota</taxon>
        <taxon>Metazoa</taxon>
        <taxon>Chordata</taxon>
        <taxon>Craniata</taxon>
        <taxon>Vertebrata</taxon>
        <taxon>Euteleostomi</taxon>
        <taxon>Actinopterygii</taxon>
        <taxon>Neopterygii</taxon>
        <taxon>Teleostei</taxon>
        <taxon>Clupei</taxon>
        <taxon>Clupeiformes</taxon>
        <taxon>Clupeoidei</taxon>
        <taxon>Clupeidae</taxon>
        <taxon>Clupea</taxon>
    </lineage>
</organism>
<keyword evidence="1" id="KW-0479">Metal-binding</keyword>
<dbReference type="GeneID" id="105894562"/>
<evidence type="ECO:0000256" key="5">
    <source>
        <dbReference type="SAM" id="Coils"/>
    </source>
</evidence>
<dbReference type="Pfam" id="PF25600">
    <property type="entry name" value="TRIM_CC"/>
    <property type="match status" value="1"/>
</dbReference>
<feature type="region of interest" description="Disordered" evidence="6">
    <location>
        <begin position="83"/>
        <end position="114"/>
    </location>
</feature>
<dbReference type="CTD" id="448857"/>
<keyword evidence="3" id="KW-0862">Zinc</keyword>
<sequence>MSKLWTEEQFNCPVCLDLPSDPVTIPCGHSYCMACIADFWSTEKTKKKSPGVYSCPECRQTFSPQPPLNRNTMLSEAMEQLRKGNKLSSGARETIRRAQGASVRANDTAKPGANGRLSSAAAVAVPCDQCPDGGREAAKTCLVCMASFCEAHLKPHRTNAKLKGHELIAPTGNLAEKMCPQHKYLQEFYCKPCQMYVCWLCTSNQHKGHESVSTQAQRTEKQKEVEVAQTQNQQRLQERQKELKDMKKVLESVTRSSEKAQAEVETVLSELQRSVQRLQDLVGEVMLSTGQEKLSEAQDVVQKLQAEVRLMKRRETDMRDLIRCQDNIYFLQNCEALVCPVEEGDLGSVCVNPDASFDPVRCTVLELRQRVEEMCNLELNNINRTGVDTHTHVTAHDEPRMPGTVTNQELGPHPDLDRDNRDKQMKMTA</sequence>
<dbReference type="PROSITE" id="PS50089">
    <property type="entry name" value="ZF_RING_2"/>
    <property type="match status" value="1"/>
</dbReference>
<keyword evidence="9" id="KW-1185">Reference proteome</keyword>
<dbReference type="CDD" id="cd19769">
    <property type="entry name" value="Bbox2_TRIM16-like"/>
    <property type="match status" value="1"/>
</dbReference>
<dbReference type="KEGG" id="char:105894562"/>
<reference evidence="10" key="1">
    <citation type="submission" date="2025-08" db="UniProtKB">
        <authorList>
            <consortium name="RefSeq"/>
        </authorList>
    </citation>
    <scope>IDENTIFICATION</scope>
</reference>